<accession>A0ABD3NZR8</accession>
<evidence type="ECO:0000313" key="4">
    <source>
        <dbReference type="Proteomes" id="UP001516023"/>
    </source>
</evidence>
<keyword evidence="1" id="KW-0732">Signal</keyword>
<dbReference type="InterPro" id="IPR039314">
    <property type="entry name" value="CP12-like"/>
</dbReference>
<feature type="domain" description="CP12" evidence="2">
    <location>
        <begin position="48"/>
        <end position="97"/>
    </location>
</feature>
<protein>
    <recommendedName>
        <fullName evidence="2">CP12 domain-containing protein</fullName>
    </recommendedName>
</protein>
<evidence type="ECO:0000259" key="2">
    <source>
        <dbReference type="SMART" id="SM01093"/>
    </source>
</evidence>
<dbReference type="Pfam" id="PF02672">
    <property type="entry name" value="CP12"/>
    <property type="match status" value="1"/>
</dbReference>
<feature type="signal peptide" evidence="1">
    <location>
        <begin position="1"/>
        <end position="22"/>
    </location>
</feature>
<sequence>MKTSSPILIPLVLTFLASPLHAFLPQSQPTKTSKGHSSSSTSSTTLSLHASVEAAIAEAQAICAQTGPDSEACRVAWDIVEELEAADSHRANTVVSQWNGEQQTNYVPLLDSLSLLSVKLDRKLDELHALSAQLAEAGAGEEIERLVYASEEMKGLLVQARGRLEQLY</sequence>
<evidence type="ECO:0000256" key="1">
    <source>
        <dbReference type="SAM" id="SignalP"/>
    </source>
</evidence>
<reference evidence="3 4" key="1">
    <citation type="journal article" date="2020" name="G3 (Bethesda)">
        <title>Improved Reference Genome for Cyclotella cryptica CCMP332, a Model for Cell Wall Morphogenesis, Salinity Adaptation, and Lipid Production in Diatoms (Bacillariophyta).</title>
        <authorList>
            <person name="Roberts W.R."/>
            <person name="Downey K.M."/>
            <person name="Ruck E.C."/>
            <person name="Traller J.C."/>
            <person name="Alverson A.J."/>
        </authorList>
    </citation>
    <scope>NUCLEOTIDE SEQUENCE [LARGE SCALE GENOMIC DNA]</scope>
    <source>
        <strain evidence="3 4">CCMP332</strain>
    </source>
</reference>
<proteinExistence type="predicted"/>
<dbReference type="InterPro" id="IPR003823">
    <property type="entry name" value="CP12_dom"/>
</dbReference>
<name>A0ABD3NZR8_9STRA</name>
<dbReference type="Proteomes" id="UP001516023">
    <property type="component" value="Unassembled WGS sequence"/>
</dbReference>
<dbReference type="SMART" id="SM01093">
    <property type="entry name" value="CP12"/>
    <property type="match status" value="1"/>
</dbReference>
<organism evidence="3 4">
    <name type="scientific">Cyclotella cryptica</name>
    <dbReference type="NCBI Taxonomy" id="29204"/>
    <lineage>
        <taxon>Eukaryota</taxon>
        <taxon>Sar</taxon>
        <taxon>Stramenopiles</taxon>
        <taxon>Ochrophyta</taxon>
        <taxon>Bacillariophyta</taxon>
        <taxon>Coscinodiscophyceae</taxon>
        <taxon>Thalassiosirophycidae</taxon>
        <taxon>Stephanodiscales</taxon>
        <taxon>Stephanodiscaceae</taxon>
        <taxon>Cyclotella</taxon>
    </lineage>
</organism>
<evidence type="ECO:0000313" key="3">
    <source>
        <dbReference type="EMBL" id="KAL3780546.1"/>
    </source>
</evidence>
<gene>
    <name evidence="3" type="ORF">HJC23_001906</name>
</gene>
<dbReference type="PANTHER" id="PTHR33921:SF15">
    <property type="entry name" value="CALVIN CYCLE PROTEIN CP12-2, CHLOROPLASTIC"/>
    <property type="match status" value="1"/>
</dbReference>
<dbReference type="EMBL" id="JABMIG020000346">
    <property type="protein sequence ID" value="KAL3780546.1"/>
    <property type="molecule type" value="Genomic_DNA"/>
</dbReference>
<feature type="chain" id="PRO_5044751580" description="CP12 domain-containing protein" evidence="1">
    <location>
        <begin position="23"/>
        <end position="168"/>
    </location>
</feature>
<dbReference type="PANTHER" id="PTHR33921">
    <property type="entry name" value="CALVIN CYCLE PROTEIN CP12-2, CHLOROPLASTIC"/>
    <property type="match status" value="1"/>
</dbReference>
<dbReference type="AlphaFoldDB" id="A0ABD3NZR8"/>
<keyword evidence="4" id="KW-1185">Reference proteome</keyword>
<comment type="caution">
    <text evidence="3">The sequence shown here is derived from an EMBL/GenBank/DDBJ whole genome shotgun (WGS) entry which is preliminary data.</text>
</comment>